<dbReference type="InterPro" id="IPR014854">
    <property type="entry name" value="Nse4_C"/>
</dbReference>
<keyword evidence="4 7" id="KW-0233">DNA recombination</keyword>
<keyword evidence="10" id="KW-1185">Reference proteome</keyword>
<evidence type="ECO:0000256" key="5">
    <source>
        <dbReference type="ARBA" id="ARBA00023204"/>
    </source>
</evidence>
<evidence type="ECO:0000256" key="6">
    <source>
        <dbReference type="ARBA" id="ARBA00023242"/>
    </source>
</evidence>
<dbReference type="Pfam" id="PF08743">
    <property type="entry name" value="Nse4_C"/>
    <property type="match status" value="1"/>
</dbReference>
<evidence type="ECO:0000256" key="2">
    <source>
        <dbReference type="ARBA" id="ARBA00008997"/>
    </source>
</evidence>
<comment type="subcellular location">
    <subcellularLocation>
        <location evidence="1 7">Nucleus</location>
    </subcellularLocation>
</comment>
<dbReference type="KEGG" id="asau:88171905"/>
<dbReference type="PANTHER" id="PTHR16140">
    <property type="entry name" value="NON-STRUCTURAL MAINTENANCE OF CHROMOSOMES ELEMENT 4"/>
    <property type="match status" value="1"/>
</dbReference>
<evidence type="ECO:0000259" key="8">
    <source>
        <dbReference type="Pfam" id="PF08743"/>
    </source>
</evidence>
<keyword evidence="3 7" id="KW-0227">DNA damage</keyword>
<dbReference type="GO" id="GO:0005634">
    <property type="term" value="C:nucleus"/>
    <property type="evidence" value="ECO:0007669"/>
    <property type="project" value="UniProtKB-SubCell"/>
</dbReference>
<sequence length="365" mass="41349">MPLPSFLCFYPRFLLQQQKQPGNHIIYAMEELSQQEISQRIASINSHYQNFGILGLSQAYEDFKKEVERAEAAAYKGEAGKVVLQRIKDLENLFSTVTGNDVKDLSMFMKDSEALRSTSHFASVNAEHIKFGDLSDALTVLDFVKFARQYMNPDLEMVETQPKVPETQDEVNETFAAHDWRKLGDVFWLLGAAPVPLTFLNGPLATQRRRVAPRTRTVDDTLSRDKTTARNVSAAELQDNPENSTANMVKLVYAVLSQTSPEEPVNLYRFFINPQLFSQSVENLFYTSFLVRDAKLQLSLGADGVPYIQIASSDEIDENAHIAHQVATFTYLAWQNLIQQYEIEESYIPHRTTAEDNAVDSSEES</sequence>
<proteinExistence type="inferred from homology"/>
<evidence type="ECO:0000313" key="10">
    <source>
        <dbReference type="Proteomes" id="UP001338582"/>
    </source>
</evidence>
<dbReference type="GO" id="GO:0006310">
    <property type="term" value="P:DNA recombination"/>
    <property type="evidence" value="ECO:0007669"/>
    <property type="project" value="UniProtKB-UniRule"/>
</dbReference>
<evidence type="ECO:0000313" key="9">
    <source>
        <dbReference type="EMBL" id="WPK23596.1"/>
    </source>
</evidence>
<dbReference type="Proteomes" id="UP001338582">
    <property type="component" value="Chromosome 1"/>
</dbReference>
<comment type="subunit">
    <text evidence="7">Component of the SMC5-SMC6 complex.</text>
</comment>
<accession>A0AAX4H4Y6</accession>
<comment type="similarity">
    <text evidence="2 7">Belongs to the NSE4 family.</text>
</comment>
<dbReference type="GeneID" id="88171905"/>
<comment type="function">
    <text evidence="7">Component of the SMC5-SMC6 complex, that promotes sister chromatid alignment after DNA damage and facilitates double-stranded DNA breaks (DSBs) repair via homologous recombination between sister chromatids.</text>
</comment>
<evidence type="ECO:0000256" key="4">
    <source>
        <dbReference type="ARBA" id="ARBA00023172"/>
    </source>
</evidence>
<evidence type="ECO:0000256" key="3">
    <source>
        <dbReference type="ARBA" id="ARBA00022763"/>
    </source>
</evidence>
<dbReference type="PANTHER" id="PTHR16140:SF0">
    <property type="entry name" value="NON-STRUCTURAL MAINTENANCE OF CHROMOSOMES ELEMENT 4"/>
    <property type="match status" value="1"/>
</dbReference>
<evidence type="ECO:0000256" key="7">
    <source>
        <dbReference type="RuleBase" id="RU365071"/>
    </source>
</evidence>
<name>A0AAX4H4Y6_9ASCO</name>
<evidence type="ECO:0000256" key="1">
    <source>
        <dbReference type="ARBA" id="ARBA00004123"/>
    </source>
</evidence>
<dbReference type="EMBL" id="CP138894">
    <property type="protein sequence ID" value="WPK23596.1"/>
    <property type="molecule type" value="Genomic_DNA"/>
</dbReference>
<reference evidence="9 10" key="1">
    <citation type="submission" date="2023-10" db="EMBL/GenBank/DDBJ databases">
        <title>Draft Genome Sequence of Candida saopaulonensis from a very Premature Infant with Sepsis.</title>
        <authorList>
            <person name="Ning Y."/>
            <person name="Dai R."/>
            <person name="Xiao M."/>
            <person name="Xu Y."/>
            <person name="Yan Q."/>
            <person name="Zhang L."/>
        </authorList>
    </citation>
    <scope>NUCLEOTIDE SEQUENCE [LARGE SCALE GENOMIC DNA]</scope>
    <source>
        <strain evidence="9 10">19XY460</strain>
    </source>
</reference>
<dbReference type="GO" id="GO:0006281">
    <property type="term" value="P:DNA repair"/>
    <property type="evidence" value="ECO:0007669"/>
    <property type="project" value="UniProtKB-UniRule"/>
</dbReference>
<keyword evidence="5 7" id="KW-0234">DNA repair</keyword>
<dbReference type="RefSeq" id="XP_062875982.1">
    <property type="nucleotide sequence ID" value="XM_063019912.1"/>
</dbReference>
<dbReference type="InterPro" id="IPR027786">
    <property type="entry name" value="Nse4/EID"/>
</dbReference>
<keyword evidence="6 7" id="KW-0539">Nucleus</keyword>
<dbReference type="GO" id="GO:0030915">
    <property type="term" value="C:Smc5-Smc6 complex"/>
    <property type="evidence" value="ECO:0007669"/>
    <property type="project" value="UniProtKB-UniRule"/>
</dbReference>
<organism evidence="9 10">
    <name type="scientific">Australozyma saopauloensis</name>
    <dbReference type="NCBI Taxonomy" id="291208"/>
    <lineage>
        <taxon>Eukaryota</taxon>
        <taxon>Fungi</taxon>
        <taxon>Dikarya</taxon>
        <taxon>Ascomycota</taxon>
        <taxon>Saccharomycotina</taxon>
        <taxon>Pichiomycetes</taxon>
        <taxon>Metschnikowiaceae</taxon>
        <taxon>Australozyma</taxon>
    </lineage>
</organism>
<protein>
    <recommendedName>
        <fullName evidence="7">Non-structural maintenance of chromosomes element 4</fullName>
    </recommendedName>
</protein>
<feature type="domain" description="Non-structural maintenance of chromosome element 4 C-terminal" evidence="8">
    <location>
        <begin position="264"/>
        <end position="348"/>
    </location>
</feature>
<gene>
    <name evidence="9" type="ORF">PUMCH_000837</name>
</gene>
<dbReference type="AlphaFoldDB" id="A0AAX4H4Y6"/>